<keyword evidence="1" id="KW-0812">Transmembrane</keyword>
<dbReference type="KEGG" id="mtw:CQW49_05145"/>
<keyword evidence="3" id="KW-1185">Reference proteome</keyword>
<reference evidence="3" key="1">
    <citation type="submission" date="2017-10" db="EMBL/GenBank/DDBJ databases">
        <title>Completed PacBio SMRT sequence of Methylosinus trichosporium OB3b reveals presence of a third large plasmid.</title>
        <authorList>
            <person name="Charles T.C."/>
            <person name="Lynch M.D.J."/>
            <person name="Heil J.R."/>
            <person name="Cheng J."/>
        </authorList>
    </citation>
    <scope>NUCLEOTIDE SEQUENCE [LARGE SCALE GENOMIC DNA]</scope>
    <source>
        <strain evidence="3">OB3b</strain>
    </source>
</reference>
<sequence length="63" mass="6494">MFDLEFAIRALALAALALFLTPVGALGFSAKARRFCRRAAIALLAAAMIVAIGATIDGVMRGG</sequence>
<evidence type="ECO:0000313" key="2">
    <source>
        <dbReference type="EMBL" id="ATQ67345.1"/>
    </source>
</evidence>
<organism evidence="2 3">
    <name type="scientific">Methylosinus trichosporium (strain ATCC 35070 / NCIMB 11131 / UNIQEM 75 / OB3b)</name>
    <dbReference type="NCBI Taxonomy" id="595536"/>
    <lineage>
        <taxon>Bacteria</taxon>
        <taxon>Pseudomonadati</taxon>
        <taxon>Pseudomonadota</taxon>
        <taxon>Alphaproteobacteria</taxon>
        <taxon>Hyphomicrobiales</taxon>
        <taxon>Methylocystaceae</taxon>
        <taxon>Methylosinus</taxon>
    </lineage>
</organism>
<evidence type="ECO:0000256" key="1">
    <source>
        <dbReference type="SAM" id="Phobius"/>
    </source>
</evidence>
<dbReference type="Proteomes" id="UP000230709">
    <property type="component" value="Chromosome"/>
</dbReference>
<dbReference type="EMBL" id="CP023737">
    <property type="protein sequence ID" value="ATQ67345.1"/>
    <property type="molecule type" value="Genomic_DNA"/>
</dbReference>
<evidence type="ECO:0000313" key="3">
    <source>
        <dbReference type="Proteomes" id="UP000230709"/>
    </source>
</evidence>
<dbReference type="RefSeq" id="WP_003608911.1">
    <property type="nucleotide sequence ID" value="NZ_ADVE02000001.1"/>
</dbReference>
<name>A0A2D2CX86_METT3</name>
<gene>
    <name evidence="2" type="ORF">CQW49_05145</name>
</gene>
<keyword evidence="1" id="KW-0472">Membrane</keyword>
<accession>A0A2D2CX86</accession>
<keyword evidence="1" id="KW-1133">Transmembrane helix</keyword>
<protein>
    <submittedName>
        <fullName evidence="2">Uncharacterized protein</fullName>
    </submittedName>
</protein>
<feature type="transmembrane region" description="Helical" evidence="1">
    <location>
        <begin position="6"/>
        <end position="28"/>
    </location>
</feature>
<feature type="transmembrane region" description="Helical" evidence="1">
    <location>
        <begin position="40"/>
        <end position="60"/>
    </location>
</feature>
<proteinExistence type="predicted"/>
<dbReference type="AlphaFoldDB" id="A0A2D2CX86"/>